<accession>A0A4Y1RCS4</accession>
<feature type="domain" description="Nucleolus and neural progenitor protein-like N-terminal" evidence="2">
    <location>
        <begin position="12"/>
        <end position="163"/>
    </location>
</feature>
<dbReference type="EMBL" id="AP019300">
    <property type="protein sequence ID" value="BBH01952.1"/>
    <property type="molecule type" value="Genomic_DNA"/>
</dbReference>
<evidence type="ECO:0000259" key="2">
    <source>
        <dbReference type="Pfam" id="PF14780"/>
    </source>
</evidence>
<reference evidence="3" key="1">
    <citation type="journal article" date="2019" name="Science">
        <title>Mutation of a bHLH transcription factor allowed almond domestication.</title>
        <authorList>
            <person name="Sanchez-Perez R."/>
            <person name="Pavan S."/>
            <person name="Mazzeo R."/>
            <person name="Moldovan C."/>
            <person name="Aiese Cigliano R."/>
            <person name="Del Cueto J."/>
            <person name="Ricciardi F."/>
            <person name="Lotti C."/>
            <person name="Ricciardi L."/>
            <person name="Dicenta F."/>
            <person name="Lopez-Marques R.L."/>
            <person name="Lindberg Moller B."/>
        </authorList>
    </citation>
    <scope>NUCLEOTIDE SEQUENCE</scope>
</reference>
<dbReference type="PANTHER" id="PTHR34786">
    <property type="entry name" value="OS09G0504900 PROTEIN"/>
    <property type="match status" value="1"/>
</dbReference>
<name>A0A4Y1RCS4_PRUDU</name>
<dbReference type="Pfam" id="PF14780">
    <property type="entry name" value="NEPRO_N"/>
    <property type="match status" value="1"/>
</dbReference>
<proteinExistence type="predicted"/>
<evidence type="ECO:0000313" key="3">
    <source>
        <dbReference type="EMBL" id="BBH01952.1"/>
    </source>
</evidence>
<sequence length="426" mass="47714">MTSDLMDSEAEALEEKLTSLLGQLQAESAILERMVYKNKNQHRRGSYFQYLMKVRRDLRLLQSTKLEEILGCCFQSITGKRPKQKVHLLESLKRRKCESGKYNFMERLLGAARLLSQMVEPMLKAATEISTLLARSFFMGFSLTILALLARLRVLVQQMVQVLNLFINSHKPGEHRTWNWILLDVVSVFNMVSSLSQKKQSIKINQGGLEVTPSFILKITLVFREFYPTNEEFIILECVLKSDKFELLESTHKSEIASHDGDLAVGASSVLYQSVESYLGGQYFNVIMEILLVESFVKLLTADANHTIEKVPIHVTEDKIGLLSGLSNDGTDGKLVEHCEDGSNIAETPSKKLSEEGCLLPGSSSPSSSDASKLRSGPVKVAFVQVKRPLPSTTNTTEIHFKETDIHSHNEEEDPLFSLLSSGNLS</sequence>
<feature type="region of interest" description="Disordered" evidence="1">
    <location>
        <begin position="404"/>
        <end position="426"/>
    </location>
</feature>
<gene>
    <name evidence="3" type="ORF">Prudu_012371</name>
</gene>
<feature type="region of interest" description="Disordered" evidence="1">
    <location>
        <begin position="343"/>
        <end position="374"/>
    </location>
</feature>
<dbReference type="AlphaFoldDB" id="A0A4Y1RCS4"/>
<feature type="compositionally biased region" description="Low complexity" evidence="1">
    <location>
        <begin position="363"/>
        <end position="374"/>
    </location>
</feature>
<protein>
    <recommendedName>
        <fullName evidence="2">Nucleolus and neural progenitor protein-like N-terminal domain-containing protein</fullName>
    </recommendedName>
</protein>
<dbReference type="InterPro" id="IPR027951">
    <property type="entry name" value="Nepro_N"/>
</dbReference>
<organism evidence="3">
    <name type="scientific">Prunus dulcis</name>
    <name type="common">Almond</name>
    <name type="synonym">Amygdalus dulcis</name>
    <dbReference type="NCBI Taxonomy" id="3755"/>
    <lineage>
        <taxon>Eukaryota</taxon>
        <taxon>Viridiplantae</taxon>
        <taxon>Streptophyta</taxon>
        <taxon>Embryophyta</taxon>
        <taxon>Tracheophyta</taxon>
        <taxon>Spermatophyta</taxon>
        <taxon>Magnoliopsida</taxon>
        <taxon>eudicotyledons</taxon>
        <taxon>Gunneridae</taxon>
        <taxon>Pentapetalae</taxon>
        <taxon>rosids</taxon>
        <taxon>fabids</taxon>
        <taxon>Rosales</taxon>
        <taxon>Rosaceae</taxon>
        <taxon>Amygdaloideae</taxon>
        <taxon>Amygdaleae</taxon>
        <taxon>Prunus</taxon>
    </lineage>
</organism>
<evidence type="ECO:0000256" key="1">
    <source>
        <dbReference type="SAM" id="MobiDB-lite"/>
    </source>
</evidence>
<dbReference type="PANTHER" id="PTHR34786:SF1">
    <property type="entry name" value="OS09G0504900 PROTEIN"/>
    <property type="match status" value="1"/>
</dbReference>